<dbReference type="AlphaFoldDB" id="A0A645ESY1"/>
<evidence type="ECO:0000313" key="2">
    <source>
        <dbReference type="EMBL" id="MPN03604.1"/>
    </source>
</evidence>
<feature type="domain" description="F5/8 type C" evidence="1">
    <location>
        <begin position="1"/>
        <end position="153"/>
    </location>
</feature>
<dbReference type="InterPro" id="IPR008979">
    <property type="entry name" value="Galactose-bd-like_sf"/>
</dbReference>
<sequence length="160" mass="18263">MPYIWDGIIVNNINPDKPGFHTAPGKGWPHWFTFDLGVEAKLSRYKFWQRGASPYVSYNDRNIKKFEIWGSLNPSVTGEFDETWTLLLSAEVIKPSGLPLGELSDEDIAEIVNGNEFVFPPNTPITRYIRIKVLETWTGADSFYIMQVAFWGAEADELDE</sequence>
<dbReference type="Pfam" id="PF16391">
    <property type="entry name" value="DUF5000"/>
    <property type="match status" value="1"/>
</dbReference>
<accession>A0A645ESY1</accession>
<organism evidence="2">
    <name type="scientific">bioreactor metagenome</name>
    <dbReference type="NCBI Taxonomy" id="1076179"/>
    <lineage>
        <taxon>unclassified sequences</taxon>
        <taxon>metagenomes</taxon>
        <taxon>ecological metagenomes</taxon>
    </lineage>
</organism>
<reference evidence="2" key="1">
    <citation type="submission" date="2019-08" db="EMBL/GenBank/DDBJ databases">
        <authorList>
            <person name="Kucharzyk K."/>
            <person name="Murdoch R.W."/>
            <person name="Higgins S."/>
            <person name="Loffler F."/>
        </authorList>
    </citation>
    <scope>NUCLEOTIDE SEQUENCE</scope>
</reference>
<name>A0A645ESY1_9ZZZZ</name>
<dbReference type="Gene3D" id="2.60.120.260">
    <property type="entry name" value="Galactose-binding domain-like"/>
    <property type="match status" value="1"/>
</dbReference>
<dbReference type="InterPro" id="IPR032164">
    <property type="entry name" value="DUF5000"/>
</dbReference>
<gene>
    <name evidence="2" type="ORF">SDC9_150835</name>
</gene>
<evidence type="ECO:0000259" key="1">
    <source>
        <dbReference type="PROSITE" id="PS50022"/>
    </source>
</evidence>
<comment type="caution">
    <text evidence="2">The sequence shown here is derived from an EMBL/GenBank/DDBJ whole genome shotgun (WGS) entry which is preliminary data.</text>
</comment>
<dbReference type="EMBL" id="VSSQ01049531">
    <property type="protein sequence ID" value="MPN03604.1"/>
    <property type="molecule type" value="Genomic_DNA"/>
</dbReference>
<dbReference type="PROSITE" id="PS50022">
    <property type="entry name" value="FA58C_3"/>
    <property type="match status" value="1"/>
</dbReference>
<dbReference type="SUPFAM" id="SSF49785">
    <property type="entry name" value="Galactose-binding domain-like"/>
    <property type="match status" value="1"/>
</dbReference>
<proteinExistence type="predicted"/>
<protein>
    <recommendedName>
        <fullName evidence="1">F5/8 type C domain-containing protein</fullName>
    </recommendedName>
</protein>
<dbReference type="InterPro" id="IPR000421">
    <property type="entry name" value="FA58C"/>
</dbReference>